<gene>
    <name evidence="1" type="ORF">K457DRAFT_134805</name>
</gene>
<name>A0A197K697_9FUNG</name>
<reference evidence="1 2" key="1">
    <citation type="submission" date="2016-05" db="EMBL/GenBank/DDBJ databases">
        <title>Genome sequencing reveals origins of a unique bacterial endosymbiosis in the earliest lineages of terrestrial Fungi.</title>
        <authorList>
            <consortium name="DOE Joint Genome Institute"/>
            <person name="Uehling J."/>
            <person name="Gryganskyi A."/>
            <person name="Hameed K."/>
            <person name="Tschaplinski T."/>
            <person name="Misztal P."/>
            <person name="Wu S."/>
            <person name="Desiro A."/>
            <person name="Vande Pol N."/>
            <person name="Du Z.-Y."/>
            <person name="Zienkiewicz A."/>
            <person name="Zienkiewicz K."/>
            <person name="Morin E."/>
            <person name="Tisserant E."/>
            <person name="Splivallo R."/>
            <person name="Hainaut M."/>
            <person name="Henrissat B."/>
            <person name="Ohm R."/>
            <person name="Kuo A."/>
            <person name="Yan J."/>
            <person name="Lipzen A."/>
            <person name="Nolan M."/>
            <person name="Labutti K."/>
            <person name="Barry K."/>
            <person name="Goldstein A."/>
            <person name="Labbe J."/>
            <person name="Schadt C."/>
            <person name="Tuskan G."/>
            <person name="Grigoriev I."/>
            <person name="Martin F."/>
            <person name="Vilgalys R."/>
            <person name="Bonito G."/>
        </authorList>
    </citation>
    <scope>NUCLEOTIDE SEQUENCE [LARGE SCALE GENOMIC DNA]</scope>
    <source>
        <strain evidence="1 2">AG-77</strain>
    </source>
</reference>
<evidence type="ECO:0000313" key="1">
    <source>
        <dbReference type="EMBL" id="OAQ33182.1"/>
    </source>
</evidence>
<organism evidence="1 2">
    <name type="scientific">Linnemannia elongata AG-77</name>
    <dbReference type="NCBI Taxonomy" id="1314771"/>
    <lineage>
        <taxon>Eukaryota</taxon>
        <taxon>Fungi</taxon>
        <taxon>Fungi incertae sedis</taxon>
        <taxon>Mucoromycota</taxon>
        <taxon>Mortierellomycotina</taxon>
        <taxon>Mortierellomycetes</taxon>
        <taxon>Mortierellales</taxon>
        <taxon>Mortierellaceae</taxon>
        <taxon>Linnemannia</taxon>
    </lineage>
</organism>
<dbReference type="AlphaFoldDB" id="A0A197K697"/>
<evidence type="ECO:0000313" key="2">
    <source>
        <dbReference type="Proteomes" id="UP000078512"/>
    </source>
</evidence>
<proteinExistence type="predicted"/>
<protein>
    <submittedName>
        <fullName evidence="1">Uncharacterized protein</fullName>
    </submittedName>
</protein>
<accession>A0A197K697</accession>
<sequence length="54" mass="5921">MKKYWNHFCTHCIVESPHNQAVAKHLGKLCKALSTLSAATGQLTKVSQITAVLL</sequence>
<keyword evidence="2" id="KW-1185">Reference proteome</keyword>
<dbReference type="EMBL" id="KV442022">
    <property type="protein sequence ID" value="OAQ33182.1"/>
    <property type="molecule type" value="Genomic_DNA"/>
</dbReference>
<dbReference type="Proteomes" id="UP000078512">
    <property type="component" value="Unassembled WGS sequence"/>
</dbReference>